<sequence length="879" mass="104551">MKTSNQVKGYLVHGHKQNTQDNSSNIEISLSQTYNKLISEGSLNGKEKNLNCSNNEYIQESKSINLNQFLKSRRDDICNDSDIQNIYSAIIANQKIKLEENKKRNFINEILKNYFINEQEYKNILNIKQPEILISDHLNVLFLILAKEKKNNQEIIYLTNLFINMDIFKQQREYFTNKMHYLKQVLNCEIKYEFYPKNWVIFEQGTYGNKYFIILKGEIDLYKFKLDLKENQDPDIEQITENTNIENGELENNQIQSQQKNQELEFDQELKQKLKAKLKFQVKLVKRRRKKEINNQQTYQRSLLNNSAIQDKYLTIDEIHEINQKHLQELQENKEKIQEKNYMDIFETASAICRVDTHLLTLTREGYNKIMYEYQKRLQQDQLDYFGKFEFLKYIPKPRLLMFLHSIKQAKFNKHNVIYNEGDKVENIYFIKDGEVEFTKLFDIQQSKQEDYQIQGTQTLKKELTKQRGTIFTLLKNNLFGEQEIINDQNYRQNKVEAISSVVEKLLEILQEYQYLDLFITDGLIRGEFIQTRQDSVFQSLVFKYQSIQKSKLQKQEFQQFKQKHQKQIEIEIKQYQEIANCCNHNNETNLNGLINHKSLISRLDNKKGKKTLAFLTPKQIFEIKSYIEQENISMNDQEIPINQSSIRNKDNIKQSLGLQKKNQKILPENILSQNTERSCNQNMEFNRKLNLKIDESIIKNQNIKQTASLNDINKFQAEGIFNVKEELERHKEISKIIANKGMQLAPNQYLKKNYNITKSDLKNYKSKIQKTVPPKKEKHKFQNKIQNLNELYAQAIKKFNSNEIQQNNHVQINQNKINFPKIDSNINSPKSSLSKLQNIDNFFYFNNALSPIANKNNQIKFINEQNEIQFDKQEYELQ</sequence>
<dbReference type="PANTHER" id="PTHR23011:SF28">
    <property type="entry name" value="CYCLIC NUCLEOTIDE-BINDING DOMAIN CONTAINING PROTEIN"/>
    <property type="match status" value="1"/>
</dbReference>
<evidence type="ECO:0000313" key="4">
    <source>
        <dbReference type="Proteomes" id="UP000054937"/>
    </source>
</evidence>
<dbReference type="EMBL" id="LDAU01000179">
    <property type="protein sequence ID" value="KRX01056.1"/>
    <property type="molecule type" value="Genomic_DNA"/>
</dbReference>
<feature type="domain" description="Cyclic nucleotide-binding" evidence="2">
    <location>
        <begin position="391"/>
        <end position="502"/>
    </location>
</feature>
<dbReference type="InterPro" id="IPR018490">
    <property type="entry name" value="cNMP-bd_dom_sf"/>
</dbReference>
<feature type="domain" description="Cyclic nucleotide-binding" evidence="2">
    <location>
        <begin position="195"/>
        <end position="223"/>
    </location>
</feature>
<comment type="caution">
    <text evidence="3">The sequence shown here is derived from an EMBL/GenBank/DDBJ whole genome shotgun (WGS) entry which is preliminary data.</text>
</comment>
<organism evidence="3 4">
    <name type="scientific">Pseudocohnilembus persalinus</name>
    <name type="common">Ciliate</name>
    <dbReference type="NCBI Taxonomy" id="266149"/>
    <lineage>
        <taxon>Eukaryota</taxon>
        <taxon>Sar</taxon>
        <taxon>Alveolata</taxon>
        <taxon>Ciliophora</taxon>
        <taxon>Intramacronucleata</taxon>
        <taxon>Oligohymenophorea</taxon>
        <taxon>Scuticociliatia</taxon>
        <taxon>Philasterida</taxon>
        <taxon>Pseudocohnilembidae</taxon>
        <taxon>Pseudocohnilembus</taxon>
    </lineage>
</organism>
<dbReference type="Proteomes" id="UP000054937">
    <property type="component" value="Unassembled WGS sequence"/>
</dbReference>
<dbReference type="CDD" id="cd00038">
    <property type="entry name" value="CAP_ED"/>
    <property type="match status" value="1"/>
</dbReference>
<dbReference type="PROSITE" id="PS50042">
    <property type="entry name" value="CNMP_BINDING_3"/>
    <property type="match status" value="2"/>
</dbReference>
<gene>
    <name evidence="3" type="ORF">PPERSA_00804</name>
</gene>
<protein>
    <submittedName>
        <fullName evidence="3">Cyclic nucleotide-binding protein</fullName>
    </submittedName>
</protein>
<dbReference type="SUPFAM" id="SSF51206">
    <property type="entry name" value="cAMP-binding domain-like"/>
    <property type="match status" value="2"/>
</dbReference>
<proteinExistence type="predicted"/>
<keyword evidence="4" id="KW-1185">Reference proteome</keyword>
<evidence type="ECO:0000313" key="3">
    <source>
        <dbReference type="EMBL" id="KRX01056.1"/>
    </source>
</evidence>
<keyword evidence="1" id="KW-0175">Coiled coil</keyword>
<dbReference type="AlphaFoldDB" id="A0A0V0QG51"/>
<name>A0A0V0QG51_PSEPJ</name>
<dbReference type="PANTHER" id="PTHR23011">
    <property type="entry name" value="CYCLIC NUCLEOTIDE-BINDING DOMAIN CONTAINING PROTEIN"/>
    <property type="match status" value="1"/>
</dbReference>
<dbReference type="Gene3D" id="2.60.120.10">
    <property type="entry name" value="Jelly Rolls"/>
    <property type="match status" value="2"/>
</dbReference>
<dbReference type="InterPro" id="IPR014710">
    <property type="entry name" value="RmlC-like_jellyroll"/>
</dbReference>
<reference evidence="3 4" key="1">
    <citation type="journal article" date="2015" name="Sci. Rep.">
        <title>Genome of the facultative scuticociliatosis pathogen Pseudocohnilembus persalinus provides insight into its virulence through horizontal gene transfer.</title>
        <authorList>
            <person name="Xiong J."/>
            <person name="Wang G."/>
            <person name="Cheng J."/>
            <person name="Tian M."/>
            <person name="Pan X."/>
            <person name="Warren A."/>
            <person name="Jiang C."/>
            <person name="Yuan D."/>
            <person name="Miao W."/>
        </authorList>
    </citation>
    <scope>NUCLEOTIDE SEQUENCE [LARGE SCALE GENOMIC DNA]</scope>
    <source>
        <strain evidence="3">36N120E</strain>
    </source>
</reference>
<accession>A0A0V0QG51</accession>
<feature type="coiled-coil region" evidence="1">
    <location>
        <begin position="245"/>
        <end position="277"/>
    </location>
</feature>
<evidence type="ECO:0000256" key="1">
    <source>
        <dbReference type="SAM" id="Coils"/>
    </source>
</evidence>
<dbReference type="InParanoid" id="A0A0V0QG51"/>
<evidence type="ECO:0000259" key="2">
    <source>
        <dbReference type="PROSITE" id="PS50042"/>
    </source>
</evidence>
<dbReference type="InterPro" id="IPR000595">
    <property type="entry name" value="cNMP-bd_dom"/>
</dbReference>